<protein>
    <recommendedName>
        <fullName evidence="4">HTH lacI-type domain-containing protein</fullName>
    </recommendedName>
</protein>
<reference evidence="5 6" key="1">
    <citation type="submission" date="2020-08" db="EMBL/GenBank/DDBJ databases">
        <title>Genomic Encyclopedia of Type Strains, Phase IV (KMG-V): Genome sequencing to study the core and pangenomes of soil and plant-associated prokaryotes.</title>
        <authorList>
            <person name="Whitman W."/>
        </authorList>
    </citation>
    <scope>NUCLEOTIDE SEQUENCE [LARGE SCALE GENOMIC DNA]</scope>
    <source>
        <strain evidence="5 6">M8US30</strain>
    </source>
</reference>
<keyword evidence="3" id="KW-0804">Transcription</keyword>
<sequence>MSFALRPNDAKAFVQENVVPCTLKDVASLAGVSTATASRVVNGAENVSHKTRTEVLSAISRLQYCPNSHAAELGRANGGIPRKLGIRGPAASRTKLKVLSNSGAGTRNTFSKIERLRLLEDETCD</sequence>
<evidence type="ECO:0000313" key="6">
    <source>
        <dbReference type="Proteomes" id="UP000569092"/>
    </source>
</evidence>
<dbReference type="PROSITE" id="PS50932">
    <property type="entry name" value="HTH_LACI_2"/>
    <property type="match status" value="1"/>
</dbReference>
<proteinExistence type="predicted"/>
<gene>
    <name evidence="5" type="ORF">HDF10_004277</name>
</gene>
<evidence type="ECO:0000259" key="4">
    <source>
        <dbReference type="PROSITE" id="PS50932"/>
    </source>
</evidence>
<dbReference type="EMBL" id="JACHDZ010000012">
    <property type="protein sequence ID" value="MBB5346267.1"/>
    <property type="molecule type" value="Genomic_DNA"/>
</dbReference>
<dbReference type="Proteomes" id="UP000569092">
    <property type="component" value="Unassembled WGS sequence"/>
</dbReference>
<dbReference type="GO" id="GO:0000976">
    <property type="term" value="F:transcription cis-regulatory region binding"/>
    <property type="evidence" value="ECO:0007669"/>
    <property type="project" value="TreeGrafter"/>
</dbReference>
<dbReference type="GO" id="GO:0003700">
    <property type="term" value="F:DNA-binding transcription factor activity"/>
    <property type="evidence" value="ECO:0007669"/>
    <property type="project" value="TreeGrafter"/>
</dbReference>
<keyword evidence="1" id="KW-0805">Transcription regulation</keyword>
<dbReference type="Gene3D" id="1.10.260.40">
    <property type="entry name" value="lambda repressor-like DNA-binding domains"/>
    <property type="match status" value="1"/>
</dbReference>
<dbReference type="PROSITE" id="PS00356">
    <property type="entry name" value="HTH_LACI_1"/>
    <property type="match status" value="1"/>
</dbReference>
<evidence type="ECO:0000256" key="1">
    <source>
        <dbReference type="ARBA" id="ARBA00023015"/>
    </source>
</evidence>
<evidence type="ECO:0000256" key="2">
    <source>
        <dbReference type="ARBA" id="ARBA00023125"/>
    </source>
</evidence>
<feature type="domain" description="HTH lacI-type" evidence="4">
    <location>
        <begin position="22"/>
        <end position="75"/>
    </location>
</feature>
<keyword evidence="2" id="KW-0238">DNA-binding</keyword>
<dbReference type="PANTHER" id="PTHR30146:SF109">
    <property type="entry name" value="HTH-TYPE TRANSCRIPTIONAL REGULATOR GALS"/>
    <property type="match status" value="1"/>
</dbReference>
<dbReference type="AlphaFoldDB" id="A0A7W8JBI7"/>
<accession>A0A7W8JBI7</accession>
<dbReference type="CDD" id="cd01392">
    <property type="entry name" value="HTH_LacI"/>
    <property type="match status" value="1"/>
</dbReference>
<organism evidence="5 6">
    <name type="scientific">Tunturiibacter lichenicola</name>
    <dbReference type="NCBI Taxonomy" id="2051959"/>
    <lineage>
        <taxon>Bacteria</taxon>
        <taxon>Pseudomonadati</taxon>
        <taxon>Acidobacteriota</taxon>
        <taxon>Terriglobia</taxon>
        <taxon>Terriglobales</taxon>
        <taxon>Acidobacteriaceae</taxon>
        <taxon>Tunturiibacter</taxon>
    </lineage>
</organism>
<dbReference type="InterPro" id="IPR000843">
    <property type="entry name" value="HTH_LacI"/>
</dbReference>
<dbReference type="SMART" id="SM00354">
    <property type="entry name" value="HTH_LACI"/>
    <property type="match status" value="1"/>
</dbReference>
<dbReference type="PRINTS" id="PR00036">
    <property type="entry name" value="HTHLACI"/>
</dbReference>
<dbReference type="SUPFAM" id="SSF47413">
    <property type="entry name" value="lambda repressor-like DNA-binding domains"/>
    <property type="match status" value="1"/>
</dbReference>
<name>A0A7W8JBI7_9BACT</name>
<evidence type="ECO:0000313" key="5">
    <source>
        <dbReference type="EMBL" id="MBB5346267.1"/>
    </source>
</evidence>
<evidence type="ECO:0000256" key="3">
    <source>
        <dbReference type="ARBA" id="ARBA00023163"/>
    </source>
</evidence>
<comment type="caution">
    <text evidence="5">The sequence shown here is derived from an EMBL/GenBank/DDBJ whole genome shotgun (WGS) entry which is preliminary data.</text>
</comment>
<dbReference type="InterPro" id="IPR010982">
    <property type="entry name" value="Lambda_DNA-bd_dom_sf"/>
</dbReference>
<dbReference type="PANTHER" id="PTHR30146">
    <property type="entry name" value="LACI-RELATED TRANSCRIPTIONAL REPRESSOR"/>
    <property type="match status" value="1"/>
</dbReference>
<dbReference type="Pfam" id="PF00356">
    <property type="entry name" value="LacI"/>
    <property type="match status" value="1"/>
</dbReference>